<reference evidence="2 3" key="1">
    <citation type="journal article" date="2024" name="BMC Biol.">
        <title>Comparative genomics of Ascetosporea gives new insight into the evolutionary basis for animal parasitism in Rhizaria.</title>
        <authorList>
            <person name="Hiltunen Thoren M."/>
            <person name="Onut-Brannstrom I."/>
            <person name="Alfjorden A."/>
            <person name="Peckova H."/>
            <person name="Swords F."/>
            <person name="Hooper C."/>
            <person name="Holzer A.S."/>
            <person name="Bass D."/>
            <person name="Burki F."/>
        </authorList>
    </citation>
    <scope>NUCLEOTIDE SEQUENCE [LARGE SCALE GENOMIC DNA]</scope>
    <source>
        <strain evidence="2">20-A016</strain>
    </source>
</reference>
<keyword evidence="3" id="KW-1185">Reference proteome</keyword>
<feature type="transmembrane region" description="Helical" evidence="1">
    <location>
        <begin position="68"/>
        <end position="89"/>
    </location>
</feature>
<protein>
    <submittedName>
        <fullName evidence="2">Uncharacterized protein</fullName>
    </submittedName>
</protein>
<organism evidence="2 3">
    <name type="scientific">Bonamia ostreae</name>
    <dbReference type="NCBI Taxonomy" id="126728"/>
    <lineage>
        <taxon>Eukaryota</taxon>
        <taxon>Sar</taxon>
        <taxon>Rhizaria</taxon>
        <taxon>Endomyxa</taxon>
        <taxon>Ascetosporea</taxon>
        <taxon>Haplosporida</taxon>
        <taxon>Bonamia</taxon>
    </lineage>
</organism>
<gene>
    <name evidence="2" type="ORF">MHBO_003173</name>
</gene>
<keyword evidence="1" id="KW-0812">Transmembrane</keyword>
<evidence type="ECO:0000256" key="1">
    <source>
        <dbReference type="SAM" id="Phobius"/>
    </source>
</evidence>
<evidence type="ECO:0000313" key="2">
    <source>
        <dbReference type="EMBL" id="MES1921645.1"/>
    </source>
</evidence>
<sequence>MPVETPMHRPTPLLRIAAVHTNHFFVCAQNRAHLFRRQLVVSEFVPVHTRVFEPTQSFPKQRRRPFRVVVFFLLHHAVFVVFPAAPVVAARVAIVTRALDFDGIELVDDAGGLGELVVDANFDEVVFGEFDDFDLVDVFVGGAPGFEPVEERLALRLAVNEDDLEEVVEAASVGGDGVEIGFFVGG</sequence>
<keyword evidence="1" id="KW-0472">Membrane</keyword>
<accession>A0ABV2APN8</accession>
<evidence type="ECO:0000313" key="3">
    <source>
        <dbReference type="Proteomes" id="UP001439008"/>
    </source>
</evidence>
<name>A0ABV2APN8_9EUKA</name>
<keyword evidence="1" id="KW-1133">Transmembrane helix</keyword>
<proteinExistence type="predicted"/>
<comment type="caution">
    <text evidence="2">The sequence shown here is derived from an EMBL/GenBank/DDBJ whole genome shotgun (WGS) entry which is preliminary data.</text>
</comment>
<dbReference type="Proteomes" id="UP001439008">
    <property type="component" value="Unassembled WGS sequence"/>
</dbReference>
<dbReference type="EMBL" id="JBDODL010001582">
    <property type="protein sequence ID" value="MES1921645.1"/>
    <property type="molecule type" value="Genomic_DNA"/>
</dbReference>